<organism evidence="5 6">
    <name type="scientific">Carpinus fangiana</name>
    <dbReference type="NCBI Taxonomy" id="176857"/>
    <lineage>
        <taxon>Eukaryota</taxon>
        <taxon>Viridiplantae</taxon>
        <taxon>Streptophyta</taxon>
        <taxon>Embryophyta</taxon>
        <taxon>Tracheophyta</taxon>
        <taxon>Spermatophyta</taxon>
        <taxon>Magnoliopsida</taxon>
        <taxon>eudicotyledons</taxon>
        <taxon>Gunneridae</taxon>
        <taxon>Pentapetalae</taxon>
        <taxon>rosids</taxon>
        <taxon>fabids</taxon>
        <taxon>Fagales</taxon>
        <taxon>Betulaceae</taxon>
        <taxon>Carpinus</taxon>
    </lineage>
</organism>
<dbReference type="InterPro" id="IPR036864">
    <property type="entry name" value="Zn2-C6_fun-type_DNA-bd_sf"/>
</dbReference>
<dbReference type="GO" id="GO:0005634">
    <property type="term" value="C:nucleus"/>
    <property type="evidence" value="ECO:0007669"/>
    <property type="project" value="UniProtKB-SubCell"/>
</dbReference>
<dbReference type="SMART" id="SM00066">
    <property type="entry name" value="GAL4"/>
    <property type="match status" value="1"/>
</dbReference>
<dbReference type="Gene3D" id="4.10.240.10">
    <property type="entry name" value="Zn(2)-C6 fungal-type DNA-binding domain"/>
    <property type="match status" value="1"/>
</dbReference>
<evidence type="ECO:0000256" key="2">
    <source>
        <dbReference type="ARBA" id="ARBA00023242"/>
    </source>
</evidence>
<accession>A0A5N6KWG7</accession>
<dbReference type="GO" id="GO:0000976">
    <property type="term" value="F:transcription cis-regulatory region binding"/>
    <property type="evidence" value="ECO:0007669"/>
    <property type="project" value="TreeGrafter"/>
</dbReference>
<dbReference type="PANTHER" id="PTHR37534:SF9">
    <property type="entry name" value="ZN(II)2CYS6 TRANSCRIPTION FACTOR (EUROFUNG)"/>
    <property type="match status" value="1"/>
</dbReference>
<reference evidence="5 6" key="1">
    <citation type="submission" date="2019-06" db="EMBL/GenBank/DDBJ databases">
        <title>A chromosomal-level reference genome of Carpinus fangiana (Coryloideae, Betulaceae).</title>
        <authorList>
            <person name="Yang X."/>
            <person name="Wang Z."/>
            <person name="Zhang L."/>
            <person name="Hao G."/>
            <person name="Liu J."/>
            <person name="Yang Y."/>
        </authorList>
    </citation>
    <scope>NUCLEOTIDE SEQUENCE [LARGE SCALE GENOMIC DNA]</scope>
    <source>
        <strain evidence="5">Cfa_2016G</strain>
        <tissue evidence="5">Leaf</tissue>
    </source>
</reference>
<dbReference type="PROSITE" id="PS50048">
    <property type="entry name" value="ZN2_CY6_FUNGAL_2"/>
    <property type="match status" value="1"/>
</dbReference>
<gene>
    <name evidence="5" type="ORF">FH972_023741</name>
</gene>
<feature type="compositionally biased region" description="Polar residues" evidence="3">
    <location>
        <begin position="179"/>
        <end position="209"/>
    </location>
</feature>
<dbReference type="PANTHER" id="PTHR37534">
    <property type="entry name" value="TRANSCRIPTIONAL ACTIVATOR PROTEIN UGA3"/>
    <property type="match status" value="1"/>
</dbReference>
<dbReference type="Pfam" id="PF00172">
    <property type="entry name" value="Zn_clus"/>
    <property type="match status" value="1"/>
</dbReference>
<keyword evidence="6" id="KW-1185">Reference proteome</keyword>
<keyword evidence="2" id="KW-0539">Nucleus</keyword>
<dbReference type="OrthoDB" id="5418899at2759"/>
<feature type="region of interest" description="Disordered" evidence="3">
    <location>
        <begin position="165"/>
        <end position="210"/>
    </location>
</feature>
<dbReference type="GO" id="GO:0008270">
    <property type="term" value="F:zinc ion binding"/>
    <property type="evidence" value="ECO:0007669"/>
    <property type="project" value="InterPro"/>
</dbReference>
<dbReference type="GO" id="GO:0045944">
    <property type="term" value="P:positive regulation of transcription by RNA polymerase II"/>
    <property type="evidence" value="ECO:0007669"/>
    <property type="project" value="TreeGrafter"/>
</dbReference>
<dbReference type="Proteomes" id="UP000327013">
    <property type="component" value="Unassembled WGS sequence"/>
</dbReference>
<sequence>MCKGDRHASPAVRVPTADHRAASLTCRQRKLKCDEGRPVCGQCQKAQRECVPSTGIVFRHQQNASMNSGAAEDSESLKGFYAYKNTFDKDSTWVNIPKKNADAPGLAATNHDSLLDYAPTNDWSPPGALLQPPSVIRPHGLEALSAAASDQLTYLSPMSAAPMSAAPMSAGHHHMREPSAQSSDLMNAMSTSTPHSNHSLLSSPDNGMTQPVRHLGASSTLSPPIDPILDRGSPVIRVASDLAVEKDHETAFLLRHFAEGPGQWMDLFDLGNFFAHYITVKAIANPLLKHAACAYAAKQLSRVKGRKAIMGGSCSRQARMEHFHNLTEKEWEFKGAQHYDKAISLLMEVLKDDKPVNDMDEAMADVASFDEPLFNSKRKVHSESDGLRALLNQTERTNSTASHRKRRKVSKGKAYSDEMAAATAILCNYEFLDGSGAAWSRHLDGTKSLLDIAEGRMVPLLTPFVMPRPNISKARRATFWNFARQDMLSALINETTQTRLDTEDLPMWKDAGLLLDNKGYIMPSNTTETGYPEGPALMKEDMVSNGLVWLIGKIINYCVAADTAPTRVGGAPQPWEGINQHTLMEKWNELQKELQIWSHGLPDTFKPCAEVVARPPSGTFLLGANEGNVFSEVWFASPMCASTMQSYHMARMLLLINMPQHSTLGRTTAYQRMASYKSVAADTEYHSRAICSIAAGRPDASARINSVQPLFLAGQFLEKQVERAEILRMLREIQDDTGWATDYRVKQLMEIWGWDTGSSPADGL</sequence>
<dbReference type="CDD" id="cd00067">
    <property type="entry name" value="GAL4"/>
    <property type="match status" value="1"/>
</dbReference>
<dbReference type="Pfam" id="PF11951">
    <property type="entry name" value="Fungal_trans_2"/>
    <property type="match status" value="1"/>
</dbReference>
<evidence type="ECO:0000313" key="6">
    <source>
        <dbReference type="Proteomes" id="UP000327013"/>
    </source>
</evidence>
<evidence type="ECO:0000313" key="5">
    <source>
        <dbReference type="EMBL" id="KAB8349726.1"/>
    </source>
</evidence>
<comment type="subcellular location">
    <subcellularLocation>
        <location evidence="1">Nucleus</location>
    </subcellularLocation>
</comment>
<proteinExistence type="predicted"/>
<dbReference type="AlphaFoldDB" id="A0A5N6KWG7"/>
<evidence type="ECO:0000256" key="3">
    <source>
        <dbReference type="SAM" id="MobiDB-lite"/>
    </source>
</evidence>
<dbReference type="InterPro" id="IPR021858">
    <property type="entry name" value="Fun_TF"/>
</dbReference>
<dbReference type="EMBL" id="VIBQ01000014">
    <property type="protein sequence ID" value="KAB8349726.1"/>
    <property type="molecule type" value="Genomic_DNA"/>
</dbReference>
<evidence type="ECO:0000256" key="1">
    <source>
        <dbReference type="ARBA" id="ARBA00004123"/>
    </source>
</evidence>
<protein>
    <recommendedName>
        <fullName evidence="4">Zn(2)-C6 fungal-type domain-containing protein</fullName>
    </recommendedName>
</protein>
<dbReference type="GO" id="GO:0000981">
    <property type="term" value="F:DNA-binding transcription factor activity, RNA polymerase II-specific"/>
    <property type="evidence" value="ECO:0007669"/>
    <property type="project" value="InterPro"/>
</dbReference>
<dbReference type="InterPro" id="IPR001138">
    <property type="entry name" value="Zn2Cys6_DnaBD"/>
</dbReference>
<feature type="domain" description="Zn(2)-C6 fungal-type" evidence="4">
    <location>
        <begin position="22"/>
        <end position="51"/>
    </location>
</feature>
<name>A0A5N6KWG7_9ROSI</name>
<dbReference type="SUPFAM" id="SSF57701">
    <property type="entry name" value="Zn2/Cys6 DNA-binding domain"/>
    <property type="match status" value="1"/>
</dbReference>
<evidence type="ECO:0000259" key="4">
    <source>
        <dbReference type="PROSITE" id="PS50048"/>
    </source>
</evidence>
<comment type="caution">
    <text evidence="5">The sequence shown here is derived from an EMBL/GenBank/DDBJ whole genome shotgun (WGS) entry which is preliminary data.</text>
</comment>